<name>A0AAV3XJG5_9CYAN</name>
<gene>
    <name evidence="1" type="ORF">MiSe_51090</name>
</gene>
<evidence type="ECO:0000313" key="1">
    <source>
        <dbReference type="EMBL" id="GET40300.1"/>
    </source>
</evidence>
<evidence type="ECO:0008006" key="3">
    <source>
        <dbReference type="Google" id="ProtNLM"/>
    </source>
</evidence>
<sequence length="154" mass="17486">MKLPHYRIGDPILPTESEAAMALASSHILASYLENQSGSCTIKLMEDETNGKTIEIPAHVMQLLVEILVHTGMEHPVKIKPYTKEIEIYQAADILGITRHQVWELMKSGKIPYKIEGNIHLMRYQDVIEYKKQDDARRAQIMDELVAESQAMGL</sequence>
<keyword evidence="2" id="KW-1185">Reference proteome</keyword>
<evidence type="ECO:0000313" key="2">
    <source>
        <dbReference type="Proteomes" id="UP001050975"/>
    </source>
</evidence>
<dbReference type="EMBL" id="BLAY01000087">
    <property type="protein sequence ID" value="GET40300.1"/>
    <property type="molecule type" value="Genomic_DNA"/>
</dbReference>
<accession>A0AAV3XJG5</accession>
<dbReference type="AlphaFoldDB" id="A0AAV3XJG5"/>
<comment type="caution">
    <text evidence="1">The sequence shown here is derived from an EMBL/GenBank/DDBJ whole genome shotgun (WGS) entry which is preliminary data.</text>
</comment>
<organism evidence="1 2">
    <name type="scientific">Microseira wollei NIES-4236</name>
    <dbReference type="NCBI Taxonomy" id="2530354"/>
    <lineage>
        <taxon>Bacteria</taxon>
        <taxon>Bacillati</taxon>
        <taxon>Cyanobacteriota</taxon>
        <taxon>Cyanophyceae</taxon>
        <taxon>Oscillatoriophycideae</taxon>
        <taxon>Aerosakkonematales</taxon>
        <taxon>Aerosakkonemataceae</taxon>
        <taxon>Microseira</taxon>
    </lineage>
</organism>
<proteinExistence type="predicted"/>
<protein>
    <recommendedName>
        <fullName evidence="3">Helix-turn-helix domain-containing protein</fullName>
    </recommendedName>
</protein>
<dbReference type="RefSeq" id="WP_226586141.1">
    <property type="nucleotide sequence ID" value="NZ_BLAY01000087.1"/>
</dbReference>
<dbReference type="Proteomes" id="UP001050975">
    <property type="component" value="Unassembled WGS sequence"/>
</dbReference>
<reference evidence="1" key="1">
    <citation type="submission" date="2019-10" db="EMBL/GenBank/DDBJ databases">
        <title>Draft genome sequece of Microseira wollei NIES-4236.</title>
        <authorList>
            <person name="Yamaguchi H."/>
            <person name="Suzuki S."/>
            <person name="Kawachi M."/>
        </authorList>
    </citation>
    <scope>NUCLEOTIDE SEQUENCE</scope>
    <source>
        <strain evidence="1">NIES-4236</strain>
    </source>
</reference>